<feature type="signal peptide" evidence="3">
    <location>
        <begin position="1"/>
        <end position="20"/>
    </location>
</feature>
<dbReference type="OrthoDB" id="64893at2759"/>
<feature type="binding site" evidence="2">
    <location>
        <position position="93"/>
    </location>
    <ligand>
        <name>substrate</name>
    </ligand>
</feature>
<dbReference type="Gene3D" id="3.20.20.40">
    <property type="entry name" value="1, 4-beta cellobiohydrolase"/>
    <property type="match status" value="1"/>
</dbReference>
<feature type="region of interest" description="Disordered" evidence="4">
    <location>
        <begin position="21"/>
        <end position="42"/>
    </location>
</feature>
<keyword evidence="3" id="KW-0119">Carbohydrate metabolism</keyword>
<keyword evidence="3" id="KW-0732">Signal</keyword>
<feature type="binding site" evidence="2">
    <location>
        <position position="225"/>
    </location>
    <ligand>
        <name>substrate</name>
    </ligand>
</feature>
<dbReference type="GO" id="GO:0004553">
    <property type="term" value="F:hydrolase activity, hydrolyzing O-glycosyl compounds"/>
    <property type="evidence" value="ECO:0007669"/>
    <property type="project" value="InterPro"/>
</dbReference>
<keyword evidence="3" id="KW-0326">Glycosidase</keyword>
<evidence type="ECO:0000313" key="5">
    <source>
        <dbReference type="EMBL" id="CCA66672.1"/>
    </source>
</evidence>
<dbReference type="eggNOG" id="ENOG502QWHE">
    <property type="taxonomic scope" value="Eukaryota"/>
</dbReference>
<sequence length="403" mass="42798">MKHFHSLLAFVTAVCTLVSASPTPPGPPGPPSPPTPPGSSITTSNPFTGHDFFVSPVYRKEAGEAAVTLLKQGKFDLANRASYVAAKIGTFLWVSDTATVPKIGDWLKEAALVQSLTGKKQVVEIEVYNLPDRDCSAAASAGELSYANDGEKKYQDYIKAVAAQIKKFPQLRVVIGLETDSIGNLVTNLSVPKCAAAADGQKRSLAYAIANLQLPNVAIYVDGAHAGWLGWPSNIGPTADIIAEIVAAAKKLNPKAGIRGVATNVSNYNGFGNQPQTGYDELVYVKNLQPLLAAKGIDAHFIVDQGRSGNQNSTRVGGDWCNNKYAGFGPLPTTNTGEAIVDALVWVKPGGEADGTSDPTAPRYDTTCGNEYALQPAPEAGTWFQAYFEQLLRNANPKIPRLI</sequence>
<dbReference type="GO" id="GO:0030245">
    <property type="term" value="P:cellulose catabolic process"/>
    <property type="evidence" value="ECO:0007669"/>
    <property type="project" value="UniProtKB-KW"/>
</dbReference>
<keyword evidence="3" id="KW-0378">Hydrolase</keyword>
<dbReference type="PIRSF" id="PIRSF001100">
    <property type="entry name" value="Beta_cellobiohydrolase"/>
    <property type="match status" value="1"/>
</dbReference>
<feature type="compositionally biased region" description="Pro residues" evidence="4">
    <location>
        <begin position="22"/>
        <end position="37"/>
    </location>
</feature>
<evidence type="ECO:0000256" key="2">
    <source>
        <dbReference type="PIRSR" id="PIRSR001100-2"/>
    </source>
</evidence>
<feature type="binding site" evidence="2">
    <location>
        <position position="228"/>
    </location>
    <ligand>
        <name>substrate</name>
    </ligand>
</feature>
<gene>
    <name evidence="5" type="ORF">PIIN_00353</name>
</gene>
<keyword evidence="3" id="KW-0136">Cellulose degradation</keyword>
<evidence type="ECO:0000313" key="6">
    <source>
        <dbReference type="Proteomes" id="UP000007148"/>
    </source>
</evidence>
<feature type="binding site" evidence="2">
    <location>
        <position position="320"/>
    </location>
    <ligand>
        <name>substrate</name>
    </ligand>
</feature>
<comment type="caution">
    <text evidence="5">The sequence shown here is derived from an EMBL/GenBank/DDBJ whole genome shotgun (WGS) entry which is preliminary data.</text>
</comment>
<dbReference type="EMBL" id="CAFZ01000004">
    <property type="protein sequence ID" value="CCA66672.1"/>
    <property type="molecule type" value="Genomic_DNA"/>
</dbReference>
<comment type="similarity">
    <text evidence="3">Belongs to the glycosyl hydrolase family 6.</text>
</comment>
<feature type="chain" id="PRO_5005132217" description="Glucanase" evidence="3">
    <location>
        <begin position="21"/>
        <end position="403"/>
    </location>
</feature>
<feature type="binding site" evidence="2">
    <location>
        <position position="267"/>
    </location>
    <ligand>
        <name>substrate</name>
    </ligand>
</feature>
<organism evidence="5 6">
    <name type="scientific">Serendipita indica (strain DSM 11827)</name>
    <name type="common">Root endophyte fungus</name>
    <name type="synonym">Piriformospora indica</name>
    <dbReference type="NCBI Taxonomy" id="1109443"/>
    <lineage>
        <taxon>Eukaryota</taxon>
        <taxon>Fungi</taxon>
        <taxon>Dikarya</taxon>
        <taxon>Basidiomycota</taxon>
        <taxon>Agaricomycotina</taxon>
        <taxon>Agaricomycetes</taxon>
        <taxon>Sebacinales</taxon>
        <taxon>Serendipitaceae</taxon>
        <taxon>Serendipita</taxon>
    </lineage>
</organism>
<dbReference type="AlphaFoldDB" id="G4T5S8"/>
<dbReference type="SUPFAM" id="SSF51989">
    <property type="entry name" value="Glycosyl hydrolases family 6, cellulases"/>
    <property type="match status" value="1"/>
</dbReference>
<feature type="active site" description="Proton acceptor" evidence="1">
    <location>
        <position position="354"/>
    </location>
</feature>
<dbReference type="HOGENOM" id="CLU_015488_0_0_1"/>
<dbReference type="Pfam" id="PF01341">
    <property type="entry name" value="Glyco_hydro_6"/>
    <property type="match status" value="1"/>
</dbReference>
<dbReference type="PANTHER" id="PTHR34876">
    <property type="match status" value="1"/>
</dbReference>
<dbReference type="EC" id="3.2.1.-" evidence="3"/>
<evidence type="ECO:0000256" key="3">
    <source>
        <dbReference type="RuleBase" id="RU361186"/>
    </source>
</evidence>
<dbReference type="Proteomes" id="UP000007148">
    <property type="component" value="Unassembled WGS sequence"/>
</dbReference>
<reference evidence="5 6" key="1">
    <citation type="journal article" date="2011" name="PLoS Pathog.">
        <title>Endophytic Life Strategies Decoded by Genome and Transcriptome Analyses of the Mutualistic Root Symbiont Piriformospora indica.</title>
        <authorList>
            <person name="Zuccaro A."/>
            <person name="Lahrmann U."/>
            <person name="Guldener U."/>
            <person name="Langen G."/>
            <person name="Pfiffi S."/>
            <person name="Biedenkopf D."/>
            <person name="Wong P."/>
            <person name="Samans B."/>
            <person name="Grimm C."/>
            <person name="Basiewicz M."/>
            <person name="Murat C."/>
            <person name="Martin F."/>
            <person name="Kogel K.H."/>
        </authorList>
    </citation>
    <scope>NUCLEOTIDE SEQUENCE [LARGE SCALE GENOMIC DNA]</scope>
    <source>
        <strain evidence="5 6">DSM 11827</strain>
    </source>
</reference>
<keyword evidence="3" id="KW-0624">Polysaccharide degradation</keyword>
<feature type="active site" description="Proton donor" evidence="1">
    <location>
        <position position="180"/>
    </location>
</feature>
<accession>G4T5S8</accession>
<dbReference type="PRINTS" id="PR00733">
    <property type="entry name" value="GLHYDRLASE6"/>
</dbReference>
<evidence type="ECO:0000256" key="4">
    <source>
        <dbReference type="SAM" id="MobiDB-lite"/>
    </source>
</evidence>
<feature type="binding site" evidence="2">
    <location>
        <position position="348"/>
    </location>
    <ligand>
        <name>substrate</name>
    </ligand>
</feature>
<feature type="binding site" evidence="2">
    <location>
        <position position="352"/>
    </location>
    <ligand>
        <name>substrate</name>
    </ligand>
</feature>
<dbReference type="PANTHER" id="PTHR34876:SF10">
    <property type="entry name" value="GLUCANASE"/>
    <property type="match status" value="1"/>
</dbReference>
<dbReference type="InterPro" id="IPR016288">
    <property type="entry name" value="Beta_cellobiohydrolase"/>
</dbReference>
<evidence type="ECO:0000256" key="1">
    <source>
        <dbReference type="PIRSR" id="PIRSR001100-1"/>
    </source>
</evidence>
<dbReference type="STRING" id="1109443.G4T5S8"/>
<keyword evidence="6" id="KW-1185">Reference proteome</keyword>
<dbReference type="OMA" id="AWFQEYF"/>
<proteinExistence type="inferred from homology"/>
<name>G4T5S8_SERID</name>
<protein>
    <recommendedName>
        <fullName evidence="3">Glucanase</fullName>
        <ecNumber evidence="3">3.2.1.-</ecNumber>
    </recommendedName>
</protein>
<dbReference type="InterPro" id="IPR036434">
    <property type="entry name" value="Beta_cellobiohydrolase_sf"/>
</dbReference>
<dbReference type="InParanoid" id="G4T5S8"/>